<protein>
    <submittedName>
        <fullName evidence="1">Uncharacterized protein</fullName>
    </submittedName>
</protein>
<evidence type="ECO:0000313" key="2">
    <source>
        <dbReference type="Proteomes" id="UP001528823"/>
    </source>
</evidence>
<dbReference type="RefSeq" id="WP_274691677.1">
    <property type="nucleotide sequence ID" value="NZ_JAPMOU010000061.1"/>
</dbReference>
<comment type="caution">
    <text evidence="1">The sequence shown here is derived from an EMBL/GenBank/DDBJ whole genome shotgun (WGS) entry which is preliminary data.</text>
</comment>
<dbReference type="EMBL" id="JAPMOU010000061">
    <property type="protein sequence ID" value="MDE1465369.1"/>
    <property type="molecule type" value="Genomic_DNA"/>
</dbReference>
<evidence type="ECO:0000313" key="1">
    <source>
        <dbReference type="EMBL" id="MDE1465369.1"/>
    </source>
</evidence>
<dbReference type="Proteomes" id="UP001528823">
    <property type="component" value="Unassembled WGS sequence"/>
</dbReference>
<gene>
    <name evidence="1" type="ORF">ORQ98_25715</name>
</gene>
<name>A0ABT5UG52_9GAMM</name>
<keyword evidence="2" id="KW-1185">Reference proteome</keyword>
<organism evidence="1 2">
    <name type="scientific">Spartinivicinus poritis</name>
    <dbReference type="NCBI Taxonomy" id="2994640"/>
    <lineage>
        <taxon>Bacteria</taxon>
        <taxon>Pseudomonadati</taxon>
        <taxon>Pseudomonadota</taxon>
        <taxon>Gammaproteobacteria</taxon>
        <taxon>Oceanospirillales</taxon>
        <taxon>Zooshikellaceae</taxon>
        <taxon>Spartinivicinus</taxon>
    </lineage>
</organism>
<accession>A0ABT5UG52</accession>
<sequence length="125" mass="14805">MKTELVLYSTGSQQQLLHIIAYNNILVQEYLNKFLELIEVRRYTSGSWYLRDAVETLEKYTQDFICTFSLCHPKDDTLLHKLSQELLKQLPFLEVYLKRSEYLSSSQFVRREILKAVGIPITNHF</sequence>
<reference evidence="1 2" key="1">
    <citation type="submission" date="2022-11" db="EMBL/GenBank/DDBJ databases">
        <title>Spartinivicinus poritis sp. nov., isolated from scleractinian coral Porites lutea.</title>
        <authorList>
            <person name="Zhang G."/>
            <person name="Cai L."/>
            <person name="Wei Q."/>
        </authorList>
    </citation>
    <scope>NUCLEOTIDE SEQUENCE [LARGE SCALE GENOMIC DNA]</scope>
    <source>
        <strain evidence="1 2">A2-2</strain>
    </source>
</reference>
<proteinExistence type="predicted"/>